<evidence type="ECO:0000313" key="4">
    <source>
        <dbReference type="Proteomes" id="UP000070501"/>
    </source>
</evidence>
<accession>A0A136J3R7</accession>
<reference evidence="4" key="1">
    <citation type="submission" date="2016-02" db="EMBL/GenBank/DDBJ databases">
        <title>Draft genome sequence of Microdochium bolleyi, a fungal endophyte of beachgrass.</title>
        <authorList>
            <consortium name="DOE Joint Genome Institute"/>
            <person name="David A.S."/>
            <person name="May G."/>
            <person name="Haridas S."/>
            <person name="Lim J."/>
            <person name="Wang M."/>
            <person name="Labutti K."/>
            <person name="Lipzen A."/>
            <person name="Barry K."/>
            <person name="Grigoriev I.V."/>
        </authorList>
    </citation>
    <scope>NUCLEOTIDE SEQUENCE [LARGE SCALE GENOMIC DNA]</scope>
    <source>
        <strain evidence="4">J235TASD1</strain>
    </source>
</reference>
<feature type="transmembrane region" description="Helical" evidence="2">
    <location>
        <begin position="147"/>
        <end position="166"/>
    </location>
</feature>
<dbReference type="EMBL" id="KQ964249">
    <property type="protein sequence ID" value="KXJ91817.1"/>
    <property type="molecule type" value="Genomic_DNA"/>
</dbReference>
<proteinExistence type="predicted"/>
<keyword evidence="2" id="KW-1133">Transmembrane helix</keyword>
<dbReference type="Proteomes" id="UP000070501">
    <property type="component" value="Unassembled WGS sequence"/>
</dbReference>
<protein>
    <submittedName>
        <fullName evidence="3">Uncharacterized protein</fullName>
    </submittedName>
</protein>
<gene>
    <name evidence="3" type="ORF">Micbo1qcDRAFT_203868</name>
</gene>
<dbReference type="InParanoid" id="A0A136J3R7"/>
<sequence length="448" mass="47212">MAPPSGFAALPQQDVVEESTASDAVASVPAVYDVAARDHTQRSLNGHGTDLATPPKPVTIQIGTALSPIDEHDTESLQERRYDQAESGTNRSFSEYYGPEDFGRTPAQQGTAYDGANYSDWEASYKDETRVYNASASRPPNFKPCVFQLWFLGIVLFIVCALLALAEIAVHTLPNGQEGVAPKHIKGNGTELRMRGDIVVNAMAAHDIEDDGEVAVNAFTAVVVSHDDLVTTTSLIPITTIDQNGSPLITTKTQVFTQKTVAANVAVITTTGSDGIVAVTTSSKEFSLMFVDDLEETLMTVATTMRNSDGEPTLTTSALVWVTPETKILTDSKGSPTATETVLVLNSPQTTTFAHGEGDGTSTATYFVITSSTTLTGLNGMPTETSAVVQTMTLSATTQTNSDGSPTKTGTLLVPASLPTQSPSAGPSPGTELMVFSITGADSDRCIS</sequence>
<keyword evidence="2" id="KW-0472">Membrane</keyword>
<feature type="compositionally biased region" description="Basic and acidic residues" evidence="1">
    <location>
        <begin position="69"/>
        <end position="84"/>
    </location>
</feature>
<feature type="compositionally biased region" description="Polar residues" evidence="1">
    <location>
        <begin position="397"/>
        <end position="410"/>
    </location>
</feature>
<evidence type="ECO:0000256" key="1">
    <source>
        <dbReference type="SAM" id="MobiDB-lite"/>
    </source>
</evidence>
<dbReference type="AlphaFoldDB" id="A0A136J3R7"/>
<keyword evidence="2" id="KW-0812">Transmembrane</keyword>
<organism evidence="3 4">
    <name type="scientific">Microdochium bolleyi</name>
    <dbReference type="NCBI Taxonomy" id="196109"/>
    <lineage>
        <taxon>Eukaryota</taxon>
        <taxon>Fungi</taxon>
        <taxon>Dikarya</taxon>
        <taxon>Ascomycota</taxon>
        <taxon>Pezizomycotina</taxon>
        <taxon>Sordariomycetes</taxon>
        <taxon>Xylariomycetidae</taxon>
        <taxon>Xylariales</taxon>
        <taxon>Microdochiaceae</taxon>
        <taxon>Microdochium</taxon>
    </lineage>
</organism>
<evidence type="ECO:0000256" key="2">
    <source>
        <dbReference type="SAM" id="Phobius"/>
    </source>
</evidence>
<name>A0A136J3R7_9PEZI</name>
<keyword evidence="4" id="KW-1185">Reference proteome</keyword>
<feature type="region of interest" description="Disordered" evidence="1">
    <location>
        <begin position="397"/>
        <end position="431"/>
    </location>
</feature>
<evidence type="ECO:0000313" key="3">
    <source>
        <dbReference type="EMBL" id="KXJ91817.1"/>
    </source>
</evidence>
<feature type="region of interest" description="Disordered" evidence="1">
    <location>
        <begin position="67"/>
        <end position="113"/>
    </location>
</feature>
<feature type="region of interest" description="Disordered" evidence="1">
    <location>
        <begin position="1"/>
        <end position="24"/>
    </location>
</feature>